<dbReference type="GO" id="GO:0000287">
    <property type="term" value="F:magnesium ion binding"/>
    <property type="evidence" value="ECO:0007669"/>
    <property type="project" value="TreeGrafter"/>
</dbReference>
<proteinExistence type="predicted"/>
<keyword evidence="2" id="KW-0677">Repeat</keyword>
<protein>
    <submittedName>
        <fullName evidence="7">Calcium and integrin-binding protein 1-like</fullName>
    </submittedName>
</protein>
<dbReference type="RefSeq" id="XP_031765920.2">
    <property type="nucleotide sequence ID" value="XM_031910060.2"/>
</dbReference>
<name>A0A6J3C283_GALME</name>
<evidence type="ECO:0000256" key="3">
    <source>
        <dbReference type="ARBA" id="ARBA00022837"/>
    </source>
</evidence>
<evidence type="ECO:0000256" key="2">
    <source>
        <dbReference type="ARBA" id="ARBA00022737"/>
    </source>
</evidence>
<dbReference type="PROSITE" id="PS00018">
    <property type="entry name" value="EF_HAND_1"/>
    <property type="match status" value="1"/>
</dbReference>
<evidence type="ECO:0000256" key="1">
    <source>
        <dbReference type="ARBA" id="ARBA00022723"/>
    </source>
</evidence>
<sequence length="192" mass="22718">MGANPSHPELTEDVLDEYSALTYLRKEEILYLMDKFQSIDVQKVQADYHHRFNSKEIINKFDVLKNNPFVDRIFHVFSSKKDDCFSFEDLLDLYSVMSPECPPEVKAIWAFHLFDLDDDNEITYRDVMEIIDRLTNGFQNPNNFIGKDFKKIIFENILKEVKLDNSNSIGLHEMVLILSRLPEFKSTFYFRL</sequence>
<dbReference type="InterPro" id="IPR002048">
    <property type="entry name" value="EF_hand_dom"/>
</dbReference>
<dbReference type="PANTHER" id="PTHR45791">
    <property type="entry name" value="CALCIUM AND INTEGRIN BINDING FAMILY MEMBER 2"/>
    <property type="match status" value="1"/>
</dbReference>
<gene>
    <name evidence="7" type="primary">LOC116413085</name>
</gene>
<evidence type="ECO:0000313" key="7">
    <source>
        <dbReference type="RefSeq" id="XP_031765920.2"/>
    </source>
</evidence>
<keyword evidence="3" id="KW-0106">Calcium</keyword>
<dbReference type="InParanoid" id="A0A6J3C283"/>
<dbReference type="InterPro" id="IPR018247">
    <property type="entry name" value="EF_Hand_1_Ca_BS"/>
</dbReference>
<keyword evidence="6" id="KW-1185">Reference proteome</keyword>
<keyword evidence="1" id="KW-0479">Metal-binding</keyword>
<reference evidence="7" key="1">
    <citation type="submission" date="2025-08" db="UniProtKB">
        <authorList>
            <consortium name="RefSeq"/>
        </authorList>
    </citation>
    <scope>IDENTIFICATION</scope>
    <source>
        <tissue evidence="7">Whole larvae</tissue>
    </source>
</reference>
<dbReference type="Proteomes" id="UP001652740">
    <property type="component" value="Unplaced"/>
</dbReference>
<evidence type="ECO:0000259" key="5">
    <source>
        <dbReference type="PROSITE" id="PS50222"/>
    </source>
</evidence>
<organism evidence="6 7">
    <name type="scientific">Galleria mellonella</name>
    <name type="common">Greater wax moth</name>
    <dbReference type="NCBI Taxonomy" id="7137"/>
    <lineage>
        <taxon>Eukaryota</taxon>
        <taxon>Metazoa</taxon>
        <taxon>Ecdysozoa</taxon>
        <taxon>Arthropoda</taxon>
        <taxon>Hexapoda</taxon>
        <taxon>Insecta</taxon>
        <taxon>Pterygota</taxon>
        <taxon>Neoptera</taxon>
        <taxon>Endopterygota</taxon>
        <taxon>Lepidoptera</taxon>
        <taxon>Glossata</taxon>
        <taxon>Ditrysia</taxon>
        <taxon>Pyraloidea</taxon>
        <taxon>Pyralidae</taxon>
        <taxon>Galleriinae</taxon>
        <taxon>Galleria</taxon>
    </lineage>
</organism>
<dbReference type="GeneID" id="116413085"/>
<dbReference type="PANTHER" id="PTHR45791:SF9">
    <property type="entry name" value="FREQUENIN-1-LIKE PROTEIN"/>
    <property type="match status" value="1"/>
</dbReference>
<dbReference type="Gene3D" id="1.10.238.10">
    <property type="entry name" value="EF-hand"/>
    <property type="match status" value="2"/>
</dbReference>
<feature type="domain" description="EF-hand" evidence="5">
    <location>
        <begin position="102"/>
        <end position="137"/>
    </location>
</feature>
<evidence type="ECO:0000256" key="4">
    <source>
        <dbReference type="ARBA" id="ARBA00022842"/>
    </source>
</evidence>
<keyword evidence="4" id="KW-0460">Magnesium</keyword>
<dbReference type="PROSITE" id="PS50222">
    <property type="entry name" value="EF_HAND_2"/>
    <property type="match status" value="1"/>
</dbReference>
<accession>A0A6J3C283</accession>
<dbReference type="KEGG" id="gmw:116413085"/>
<evidence type="ECO:0000313" key="6">
    <source>
        <dbReference type="Proteomes" id="UP001652740"/>
    </source>
</evidence>
<dbReference type="AlphaFoldDB" id="A0A6J3C283"/>
<dbReference type="InterPro" id="IPR011992">
    <property type="entry name" value="EF-hand-dom_pair"/>
</dbReference>
<dbReference type="GO" id="GO:0005509">
    <property type="term" value="F:calcium ion binding"/>
    <property type="evidence" value="ECO:0007669"/>
    <property type="project" value="InterPro"/>
</dbReference>
<dbReference type="InterPro" id="IPR051433">
    <property type="entry name" value="CIBP"/>
</dbReference>
<dbReference type="SUPFAM" id="SSF47473">
    <property type="entry name" value="EF-hand"/>
    <property type="match status" value="1"/>
</dbReference>